<dbReference type="STRING" id="1210086.GCA_001613105_03846"/>
<accession>A0A370I6X1</accession>
<reference evidence="1 2" key="1">
    <citation type="submission" date="2018-07" db="EMBL/GenBank/DDBJ databases">
        <title>Genomic Encyclopedia of Type Strains, Phase IV (KMG-IV): sequencing the most valuable type-strain genomes for metagenomic binning, comparative biology and taxonomic classification.</title>
        <authorList>
            <person name="Goeker M."/>
        </authorList>
    </citation>
    <scope>NUCLEOTIDE SEQUENCE [LARGE SCALE GENOMIC DNA]</scope>
    <source>
        <strain evidence="1 2">DSM 44290</strain>
    </source>
</reference>
<evidence type="ECO:0000313" key="2">
    <source>
        <dbReference type="Proteomes" id="UP000254869"/>
    </source>
</evidence>
<keyword evidence="2" id="KW-1185">Reference proteome</keyword>
<dbReference type="Pfam" id="PF10698">
    <property type="entry name" value="DUF2505"/>
    <property type="match status" value="1"/>
</dbReference>
<proteinExistence type="predicted"/>
<evidence type="ECO:0000313" key="1">
    <source>
        <dbReference type="EMBL" id="RDI66459.1"/>
    </source>
</evidence>
<dbReference type="SUPFAM" id="SSF55961">
    <property type="entry name" value="Bet v1-like"/>
    <property type="match status" value="1"/>
</dbReference>
<sequence>MARLACAGMSRKFSFTVPYRVPVEDLHRAIINDELWRARFSGAPTATLDLSHPDGPDTIRIHMTERAAADKIPSIVGKVLKSELVLERTDNWGPLDGDTARGIFAGSTKGISTEMEGTYLLRPTAEGSEIEVAGIVTVKVPIVGGAIEPLAEQLQHRVVNSERKFIEEWLIKADA</sequence>
<dbReference type="EMBL" id="QQBC01000004">
    <property type="protein sequence ID" value="RDI66459.1"/>
    <property type="molecule type" value="Genomic_DNA"/>
</dbReference>
<name>A0A370I6X1_9NOCA</name>
<protein>
    <submittedName>
        <fullName evidence="1">Uncharacterized protein DUF2505</fullName>
    </submittedName>
</protein>
<comment type="caution">
    <text evidence="1">The sequence shown here is derived from an EMBL/GenBank/DDBJ whole genome shotgun (WGS) entry which is preliminary data.</text>
</comment>
<gene>
    <name evidence="1" type="ORF">DFR76_104205</name>
</gene>
<organism evidence="1 2">
    <name type="scientific">Nocardia pseudobrasiliensis</name>
    <dbReference type="NCBI Taxonomy" id="45979"/>
    <lineage>
        <taxon>Bacteria</taxon>
        <taxon>Bacillati</taxon>
        <taxon>Actinomycetota</taxon>
        <taxon>Actinomycetes</taxon>
        <taxon>Mycobacteriales</taxon>
        <taxon>Nocardiaceae</taxon>
        <taxon>Nocardia</taxon>
    </lineage>
</organism>
<dbReference type="Proteomes" id="UP000254869">
    <property type="component" value="Unassembled WGS sequence"/>
</dbReference>
<dbReference type="InterPro" id="IPR019639">
    <property type="entry name" value="DUF2505"/>
</dbReference>
<dbReference type="AlphaFoldDB" id="A0A370I6X1"/>